<evidence type="ECO:0000313" key="2">
    <source>
        <dbReference type="EMBL" id="GAA5501810.1"/>
    </source>
</evidence>
<keyword evidence="3" id="KW-1185">Reference proteome</keyword>
<evidence type="ECO:0000313" key="3">
    <source>
        <dbReference type="Proteomes" id="UP001458946"/>
    </source>
</evidence>
<comment type="caution">
    <text evidence="2">The sequence shown here is derived from an EMBL/GenBank/DDBJ whole genome shotgun (WGS) entry which is preliminary data.</text>
</comment>
<sequence>MNAPAWRIWLTVALMCGWGILGIRFAQKQDWAFVLMCVALFIVNGITLWRLTKNGK</sequence>
<proteinExistence type="predicted"/>
<dbReference type="RefSeq" id="WP_353541781.1">
    <property type="nucleotide sequence ID" value="NZ_BAABRN010000013.1"/>
</dbReference>
<dbReference type="Proteomes" id="UP001458946">
    <property type="component" value="Unassembled WGS sequence"/>
</dbReference>
<dbReference type="EMBL" id="BAABRN010000013">
    <property type="protein sequence ID" value="GAA5501810.1"/>
    <property type="molecule type" value="Genomic_DNA"/>
</dbReference>
<feature type="transmembrane region" description="Helical" evidence="1">
    <location>
        <begin position="6"/>
        <end position="26"/>
    </location>
</feature>
<keyword evidence="1" id="KW-0472">Membrane</keyword>
<keyword evidence="1" id="KW-1133">Transmembrane helix</keyword>
<protein>
    <submittedName>
        <fullName evidence="2">Uncharacterized protein</fullName>
    </submittedName>
</protein>
<feature type="transmembrane region" description="Helical" evidence="1">
    <location>
        <begin position="33"/>
        <end position="51"/>
    </location>
</feature>
<gene>
    <name evidence="2" type="ORF">Dxin01_01549</name>
</gene>
<accession>A0ABP9V957</accession>
<reference evidence="2 3" key="1">
    <citation type="submission" date="2024-02" db="EMBL/GenBank/DDBJ databases">
        <title>Deinococcus xinjiangensis NBRC 107630.</title>
        <authorList>
            <person name="Ichikawa N."/>
            <person name="Katano-Makiyama Y."/>
            <person name="Hidaka K."/>
        </authorList>
    </citation>
    <scope>NUCLEOTIDE SEQUENCE [LARGE SCALE GENOMIC DNA]</scope>
    <source>
        <strain evidence="2 3">NBRC 107630</strain>
    </source>
</reference>
<keyword evidence="1" id="KW-0812">Transmembrane</keyword>
<evidence type="ECO:0000256" key="1">
    <source>
        <dbReference type="SAM" id="Phobius"/>
    </source>
</evidence>
<name>A0ABP9V957_9DEIO</name>
<organism evidence="2 3">
    <name type="scientific">Deinococcus xinjiangensis</name>
    <dbReference type="NCBI Taxonomy" id="457454"/>
    <lineage>
        <taxon>Bacteria</taxon>
        <taxon>Thermotogati</taxon>
        <taxon>Deinococcota</taxon>
        <taxon>Deinococci</taxon>
        <taxon>Deinococcales</taxon>
        <taxon>Deinococcaceae</taxon>
        <taxon>Deinococcus</taxon>
    </lineage>
</organism>